<evidence type="ECO:0000313" key="2">
    <source>
        <dbReference type="EMBL" id="NJQ04774.1"/>
    </source>
</evidence>
<gene>
    <name evidence="2" type="ORF">HCN56_04050</name>
</gene>
<dbReference type="EMBL" id="JAAVJD010000015">
    <property type="protein sequence ID" value="NJQ04774.1"/>
    <property type="molecule type" value="Genomic_DNA"/>
</dbReference>
<dbReference type="RefSeq" id="WP_167968076.1">
    <property type="nucleotide sequence ID" value="NZ_BHZG01000221.1"/>
</dbReference>
<keyword evidence="3" id="KW-1185">Reference proteome</keyword>
<accession>A0A7X6CYJ0</accession>
<feature type="region of interest" description="Disordered" evidence="1">
    <location>
        <begin position="1"/>
        <end position="41"/>
    </location>
</feature>
<feature type="region of interest" description="Disordered" evidence="1">
    <location>
        <begin position="282"/>
        <end position="305"/>
    </location>
</feature>
<organism evidence="2 3">
    <name type="scientific">Streptomyces lonarensis</name>
    <dbReference type="NCBI Taxonomy" id="700599"/>
    <lineage>
        <taxon>Bacteria</taxon>
        <taxon>Bacillati</taxon>
        <taxon>Actinomycetota</taxon>
        <taxon>Actinomycetes</taxon>
        <taxon>Kitasatosporales</taxon>
        <taxon>Streptomycetaceae</taxon>
        <taxon>Streptomyces</taxon>
    </lineage>
</organism>
<sequence length="305" mass="32435">MRSQFGRTGGAHKTERGRAASPSAGRVSDQRSGVPPHMADVLALQRSAGNAATAQALTVQRAGASRHDDSDDSGLAYGSDHGTPPPEQETSFTGVVGGVQFTSKTNGPLMRRVHALVRRVAPHMGQQLAAAGSVSVQLGRTRGGTPGEWRQDSRTIVLDQRLASADHLTGTAVFEILNASSRHRIAALEAEVAGGGVAARARAKGWDHPEKFFAMEVERIEWENGMTHKAAMASAGLSGTPADLFGQEGGFVEFYNRQVASGHTHSYEFRYNLLRAQADAAAAREQEAAWSHGGPPDESSSHRPR</sequence>
<protein>
    <submittedName>
        <fullName evidence="2">Uncharacterized protein</fullName>
    </submittedName>
</protein>
<evidence type="ECO:0000256" key="1">
    <source>
        <dbReference type="SAM" id="MobiDB-lite"/>
    </source>
</evidence>
<feature type="region of interest" description="Disordered" evidence="1">
    <location>
        <begin position="54"/>
        <end position="93"/>
    </location>
</feature>
<reference evidence="2 3" key="1">
    <citation type="submission" date="2020-03" db="EMBL/GenBank/DDBJ databases">
        <title>Draft genome of Streptomyces sp. ventii, isolated from the Axial Seamount in the Pacific Ocean, and resequencing of the two type strains Streptomyces lonarensis strain NCL 716 and Streptomyces bohaiensis strain 11A07.</title>
        <authorList>
            <person name="Loughran R.M."/>
            <person name="Pfannmuller K.M."/>
            <person name="Wasson B.J."/>
            <person name="Deadmond M.C."/>
            <person name="Paddock B.E."/>
            <person name="Koyack M.J."/>
            <person name="Gallegos D.A."/>
            <person name="Mitchell E.A."/>
            <person name="Ushijima B."/>
            <person name="Saw J.H."/>
            <person name="Mcphail K.L."/>
            <person name="Videau P."/>
        </authorList>
    </citation>
    <scope>NUCLEOTIDE SEQUENCE [LARGE SCALE GENOMIC DNA]</scope>
    <source>
        <strain evidence="2 3">NCL716</strain>
    </source>
</reference>
<dbReference type="Proteomes" id="UP000578686">
    <property type="component" value="Unassembled WGS sequence"/>
</dbReference>
<name>A0A7X6CYJ0_9ACTN</name>
<comment type="caution">
    <text evidence="2">The sequence shown here is derived from an EMBL/GenBank/DDBJ whole genome shotgun (WGS) entry which is preliminary data.</text>
</comment>
<evidence type="ECO:0000313" key="3">
    <source>
        <dbReference type="Proteomes" id="UP000578686"/>
    </source>
</evidence>
<dbReference type="AlphaFoldDB" id="A0A7X6CYJ0"/>
<proteinExistence type="predicted"/>